<protein>
    <recommendedName>
        <fullName evidence="5">Phospholipid/glycerol acyltransferase domain-containing protein</fullName>
    </recommendedName>
</protein>
<evidence type="ECO:0000256" key="2">
    <source>
        <dbReference type="ARBA" id="ARBA00022679"/>
    </source>
</evidence>
<keyword evidence="4" id="KW-0472">Membrane</keyword>
<feature type="domain" description="Phospholipid/glycerol acyltransferase" evidence="5">
    <location>
        <begin position="79"/>
        <end position="194"/>
    </location>
</feature>
<evidence type="ECO:0000256" key="3">
    <source>
        <dbReference type="ARBA" id="ARBA00023315"/>
    </source>
</evidence>
<dbReference type="SUPFAM" id="SSF69593">
    <property type="entry name" value="Glycerol-3-phosphate (1)-acyltransferase"/>
    <property type="match status" value="1"/>
</dbReference>
<evidence type="ECO:0000313" key="6">
    <source>
        <dbReference type="EMBL" id="SPD73935.1"/>
    </source>
</evidence>
<keyword evidence="4" id="KW-0812">Transmembrane</keyword>
<accession>A0A445MWV0</accession>
<dbReference type="CDD" id="cd07989">
    <property type="entry name" value="LPLAT_AGPAT-like"/>
    <property type="match status" value="1"/>
</dbReference>
<evidence type="ECO:0000256" key="4">
    <source>
        <dbReference type="SAM" id="Phobius"/>
    </source>
</evidence>
<evidence type="ECO:0000256" key="1">
    <source>
        <dbReference type="ARBA" id="ARBA00005189"/>
    </source>
</evidence>
<gene>
    <name evidence="6" type="ORF">PITCH_A2030079</name>
</gene>
<proteinExistence type="predicted"/>
<dbReference type="Pfam" id="PF01553">
    <property type="entry name" value="Acyltransferase"/>
    <property type="match status" value="1"/>
</dbReference>
<sequence>MELKLRPEIPEDKIIQIRKNTKKIDFTKPFRFIYLDFWFELLIFPLFVICFVIVTFCGIFFSFRIEGRKNKKIFGKRGCITISNHCHYFDTVFASYVFFPKRLYITVAQRNYEVPFIRRILRFLRAFPIPATSMGFNMITRPIGEALAQGHHVHFLPEGELVHLSQTIHRFRPGAFYQSYLHQAPIVPMVYILKRRRLFGKQMRPNWITVRLVIGEPIFPPVPNGEKGFPKEELAEMSERAASWMEQTIAAHHGADS</sequence>
<dbReference type="GO" id="GO:0006654">
    <property type="term" value="P:phosphatidic acid biosynthetic process"/>
    <property type="evidence" value="ECO:0007669"/>
    <property type="project" value="TreeGrafter"/>
</dbReference>
<organism evidence="6">
    <name type="scientific">uncultured Desulfobacterium sp</name>
    <dbReference type="NCBI Taxonomy" id="201089"/>
    <lineage>
        <taxon>Bacteria</taxon>
        <taxon>Pseudomonadati</taxon>
        <taxon>Thermodesulfobacteriota</taxon>
        <taxon>Desulfobacteria</taxon>
        <taxon>Desulfobacterales</taxon>
        <taxon>Desulfobacteriaceae</taxon>
        <taxon>Desulfobacterium</taxon>
        <taxon>environmental samples</taxon>
    </lineage>
</organism>
<keyword evidence="4" id="KW-1133">Transmembrane helix</keyword>
<feature type="transmembrane region" description="Helical" evidence="4">
    <location>
        <begin position="37"/>
        <end position="63"/>
    </location>
</feature>
<dbReference type="InterPro" id="IPR002123">
    <property type="entry name" value="Plipid/glycerol_acylTrfase"/>
</dbReference>
<dbReference type="PANTHER" id="PTHR10434:SF11">
    <property type="entry name" value="1-ACYL-SN-GLYCEROL-3-PHOSPHATE ACYLTRANSFERASE"/>
    <property type="match status" value="1"/>
</dbReference>
<dbReference type="AlphaFoldDB" id="A0A445MWV0"/>
<evidence type="ECO:0000259" key="5">
    <source>
        <dbReference type="SMART" id="SM00563"/>
    </source>
</evidence>
<reference evidence="6" key="1">
    <citation type="submission" date="2018-01" db="EMBL/GenBank/DDBJ databases">
        <authorList>
            <person name="Regsiter A."/>
            <person name="William W."/>
        </authorList>
    </citation>
    <scope>NUCLEOTIDE SEQUENCE</scope>
    <source>
        <strain evidence="6">TRIP AH-1</strain>
    </source>
</reference>
<dbReference type="SMART" id="SM00563">
    <property type="entry name" value="PlsC"/>
    <property type="match status" value="1"/>
</dbReference>
<dbReference type="PANTHER" id="PTHR10434">
    <property type="entry name" value="1-ACYL-SN-GLYCEROL-3-PHOSPHATE ACYLTRANSFERASE"/>
    <property type="match status" value="1"/>
</dbReference>
<name>A0A445MWV0_9BACT</name>
<dbReference type="EMBL" id="OJIN01000117">
    <property type="protein sequence ID" value="SPD73935.1"/>
    <property type="molecule type" value="Genomic_DNA"/>
</dbReference>
<dbReference type="GO" id="GO:0003841">
    <property type="term" value="F:1-acylglycerol-3-phosphate O-acyltransferase activity"/>
    <property type="evidence" value="ECO:0007669"/>
    <property type="project" value="TreeGrafter"/>
</dbReference>
<comment type="pathway">
    <text evidence="1">Lipid metabolism.</text>
</comment>
<keyword evidence="3" id="KW-0012">Acyltransferase</keyword>
<keyword evidence="2" id="KW-0808">Transferase</keyword>